<evidence type="ECO:0000256" key="4">
    <source>
        <dbReference type="ARBA" id="ARBA00023235"/>
    </source>
</evidence>
<evidence type="ECO:0000313" key="10">
    <source>
        <dbReference type="Proteomes" id="UP000239698"/>
    </source>
</evidence>
<dbReference type="NCBIfam" id="TIGR00543">
    <property type="entry name" value="isochor_syn"/>
    <property type="match status" value="1"/>
</dbReference>
<evidence type="ECO:0000256" key="1">
    <source>
        <dbReference type="ARBA" id="ARBA00000799"/>
    </source>
</evidence>
<accession>A0ABD6W7I7</accession>
<feature type="domain" description="Chorismate-utilising enzyme C-terminal" evidence="6">
    <location>
        <begin position="164"/>
        <end position="413"/>
    </location>
</feature>
<dbReference type="AlphaFoldDB" id="A0ABD6W7I7"/>
<dbReference type="KEGG" id="rry:C1O28_10680"/>
<comment type="similarity">
    <text evidence="2">Belongs to the isochorismate synthase family.</text>
</comment>
<protein>
    <recommendedName>
        <fullName evidence="3">isochorismate synthase</fullName>
        <ecNumber evidence="3">5.4.4.2</ecNumber>
    </recommendedName>
    <alternativeName>
        <fullName evidence="5">Isochorismate mutase</fullName>
    </alternativeName>
</protein>
<dbReference type="PANTHER" id="PTHR42839">
    <property type="entry name" value="ISOCHORISMATE SYNTHASE ENTC"/>
    <property type="match status" value="1"/>
</dbReference>
<comment type="catalytic activity">
    <reaction evidence="1">
        <text>chorismate = isochorismate</text>
        <dbReference type="Rhea" id="RHEA:18985"/>
        <dbReference type="ChEBI" id="CHEBI:29748"/>
        <dbReference type="ChEBI" id="CHEBI:29780"/>
        <dbReference type="EC" id="5.4.4.2"/>
    </reaction>
</comment>
<dbReference type="InterPro" id="IPR005801">
    <property type="entry name" value="ADC_synthase"/>
</dbReference>
<name>A0ABD6W7I7_RATRA</name>
<evidence type="ECO:0000259" key="6">
    <source>
        <dbReference type="Pfam" id="PF00425"/>
    </source>
</evidence>
<dbReference type="Proteomes" id="UP000237881">
    <property type="component" value="Unassembled WGS sequence"/>
</dbReference>
<dbReference type="Pfam" id="PF00425">
    <property type="entry name" value="Chorismate_bind"/>
    <property type="match status" value="1"/>
</dbReference>
<dbReference type="EMBL" id="PSUL01000023">
    <property type="protein sequence ID" value="PPF12959.1"/>
    <property type="molecule type" value="Genomic_DNA"/>
</dbReference>
<gene>
    <name evidence="7" type="ORF">C5C04_10205</name>
    <name evidence="8" type="ORF">C5C40_08860</name>
</gene>
<dbReference type="InterPro" id="IPR004561">
    <property type="entry name" value="IsoChor_synthase"/>
</dbReference>
<sequence>MARAYSAEVTHIGAGALPLHVRTTPLDSPQALLPLTDPKRPLLWQREGAGLSGRGEVLRLEFSGPDRLREAATTWRTLCASALVHDSVGLPGTGLIAFGAFAFSGGSTATSVLIVPRTVIGTRDGKSWLTRIAVTGATFAEAPSEHPSGGNYRVPLTPGAMTPDSYRAAVISAVAAIRAGELSKVVIARDLRGQLPAEVDLRRLLRSLADGYPECWTFAVDGFLGASPETLVAVDQGAVWARVLAGTAARGTDADADDAVAAALVASMKDRSEHAFALASLMRELKPHTRELTADAAPFPLRLPNLWHLATDVRGVLGDTSTTLDLVRALHPTAAVAGTPTADALSLIGQLEPFDRGRYAGPVGWIDGSGDGEWAVGLRSAEVTAKGSLTAWAGAGIVADSDPESELAETQMKFRPIVDALS</sequence>
<dbReference type="PANTHER" id="PTHR42839:SF2">
    <property type="entry name" value="ISOCHORISMATE SYNTHASE ENTC"/>
    <property type="match status" value="1"/>
</dbReference>
<keyword evidence="10" id="KW-1185">Reference proteome</keyword>
<dbReference type="InterPro" id="IPR015890">
    <property type="entry name" value="Chorismate_C"/>
</dbReference>
<organism evidence="7 9">
    <name type="scientific">Rathayibacter rathayi</name>
    <name type="common">Corynebacterium rathayi</name>
    <dbReference type="NCBI Taxonomy" id="33887"/>
    <lineage>
        <taxon>Bacteria</taxon>
        <taxon>Bacillati</taxon>
        <taxon>Actinomycetota</taxon>
        <taxon>Actinomycetes</taxon>
        <taxon>Micrococcales</taxon>
        <taxon>Microbacteriaceae</taxon>
        <taxon>Rathayibacter</taxon>
    </lineage>
</organism>
<dbReference type="GeneID" id="49820937"/>
<evidence type="ECO:0000313" key="8">
    <source>
        <dbReference type="EMBL" id="PPH76472.1"/>
    </source>
</evidence>
<dbReference type="EC" id="5.4.4.2" evidence="3"/>
<evidence type="ECO:0000313" key="9">
    <source>
        <dbReference type="Proteomes" id="UP000237881"/>
    </source>
</evidence>
<dbReference type="EMBL" id="PSVT01000016">
    <property type="protein sequence ID" value="PPH76472.1"/>
    <property type="molecule type" value="Genomic_DNA"/>
</dbReference>
<evidence type="ECO:0000256" key="5">
    <source>
        <dbReference type="ARBA" id="ARBA00041564"/>
    </source>
</evidence>
<dbReference type="GO" id="GO:0008909">
    <property type="term" value="F:isochorismate synthase activity"/>
    <property type="evidence" value="ECO:0007669"/>
    <property type="project" value="UniProtKB-EC"/>
</dbReference>
<keyword evidence="4" id="KW-0413">Isomerase</keyword>
<reference evidence="9 10" key="1">
    <citation type="submission" date="2018-02" db="EMBL/GenBank/DDBJ databases">
        <title>Bacteriophage NCPPB3778 and a type I-E CRISPR drive the evolution of the US Biological Select Agent, Rathayibacter toxicus.</title>
        <authorList>
            <person name="Davis E.W.II."/>
            <person name="Tabima J.F."/>
            <person name="Weisberg A.J."/>
            <person name="Lopes L.D."/>
            <person name="Wiseman M.S."/>
            <person name="Wiseman M.S."/>
            <person name="Pupko T."/>
            <person name="Belcher M.S."/>
            <person name="Sechler A.J."/>
            <person name="Tancos M.A."/>
            <person name="Schroeder B.K."/>
            <person name="Murray T.D."/>
            <person name="Luster D.G."/>
            <person name="Schneider W.L."/>
            <person name="Rogers E."/>
            <person name="Andreote F.D."/>
            <person name="Grunwald N.J."/>
            <person name="Putnam M.L."/>
            <person name="Chang J.H."/>
        </authorList>
    </citation>
    <scope>NUCLEOTIDE SEQUENCE [LARGE SCALE GENOMIC DNA]</scope>
    <source>
        <strain evidence="8 10">AY1D6</strain>
        <strain evidence="7 9">AY1I9</strain>
    </source>
</reference>
<dbReference type="SUPFAM" id="SSF56322">
    <property type="entry name" value="ADC synthase"/>
    <property type="match status" value="1"/>
</dbReference>
<proteinExistence type="inferred from homology"/>
<dbReference type="Gene3D" id="3.60.120.10">
    <property type="entry name" value="Anthranilate synthase"/>
    <property type="match status" value="1"/>
</dbReference>
<dbReference type="Proteomes" id="UP000239698">
    <property type="component" value="Unassembled WGS sequence"/>
</dbReference>
<evidence type="ECO:0000313" key="7">
    <source>
        <dbReference type="EMBL" id="PPF12959.1"/>
    </source>
</evidence>
<comment type="caution">
    <text evidence="7">The sequence shown here is derived from an EMBL/GenBank/DDBJ whole genome shotgun (WGS) entry which is preliminary data.</text>
</comment>
<evidence type="ECO:0000256" key="3">
    <source>
        <dbReference type="ARBA" id="ARBA00012824"/>
    </source>
</evidence>
<evidence type="ECO:0000256" key="2">
    <source>
        <dbReference type="ARBA" id="ARBA00005297"/>
    </source>
</evidence>
<dbReference type="RefSeq" id="WP_097165255.1">
    <property type="nucleotide sequence ID" value="NZ_CP028129.1"/>
</dbReference>